<comment type="caution">
    <text evidence="1">The sequence shown here is derived from an EMBL/GenBank/DDBJ whole genome shotgun (WGS) entry which is preliminary data.</text>
</comment>
<dbReference type="Proteomes" id="UP000654918">
    <property type="component" value="Unassembled WGS sequence"/>
</dbReference>
<name>A0A8H6U1Y2_9PEZI</name>
<evidence type="ECO:0000313" key="1">
    <source>
        <dbReference type="EMBL" id="KAF6840073.1"/>
    </source>
</evidence>
<organism evidence="1 2">
    <name type="scientific">Colletotrichum plurivorum</name>
    <dbReference type="NCBI Taxonomy" id="2175906"/>
    <lineage>
        <taxon>Eukaryota</taxon>
        <taxon>Fungi</taxon>
        <taxon>Dikarya</taxon>
        <taxon>Ascomycota</taxon>
        <taxon>Pezizomycotina</taxon>
        <taxon>Sordariomycetes</taxon>
        <taxon>Hypocreomycetidae</taxon>
        <taxon>Glomerellales</taxon>
        <taxon>Glomerellaceae</taxon>
        <taxon>Colletotrichum</taxon>
        <taxon>Colletotrichum orchidearum species complex</taxon>
    </lineage>
</organism>
<sequence length="132" mass="14832">MCQNLGCLAERRIADFPSICHRLRRRANVLPKIHGSHHRDMEFLRNAHKVLTMSTRVHSFISAAAQGHRPCPAGQPDERNWEDRSSRWLIPELRRSEGTVQPEADGSIGGGSVLLSVVRSACFPPMSRLLID</sequence>
<dbReference type="AlphaFoldDB" id="A0A8H6U1Y2"/>
<evidence type="ECO:0000313" key="2">
    <source>
        <dbReference type="Proteomes" id="UP000654918"/>
    </source>
</evidence>
<dbReference type="EMBL" id="WIGO01000009">
    <property type="protein sequence ID" value="KAF6840073.1"/>
    <property type="molecule type" value="Genomic_DNA"/>
</dbReference>
<protein>
    <submittedName>
        <fullName evidence="1">Uncharacterized protein</fullName>
    </submittedName>
</protein>
<gene>
    <name evidence="1" type="ORF">CPLU01_01388</name>
</gene>
<reference evidence="1" key="1">
    <citation type="journal article" date="2020" name="Phytopathology">
        <title>Genome Sequence Resources of Colletotrichum truncatum, C. plurivorum, C. musicola, and C. sojae: Four Species Pathogenic to Soybean (Glycine max).</title>
        <authorList>
            <person name="Rogerio F."/>
            <person name="Boufleur T.R."/>
            <person name="Ciampi-Guillardi M."/>
            <person name="Sukno S.A."/>
            <person name="Thon M.R."/>
            <person name="Massola Junior N.S."/>
            <person name="Baroncelli R."/>
        </authorList>
    </citation>
    <scope>NUCLEOTIDE SEQUENCE</scope>
    <source>
        <strain evidence="1">LFN00145</strain>
    </source>
</reference>
<accession>A0A8H6U1Y2</accession>
<keyword evidence="2" id="KW-1185">Reference proteome</keyword>
<proteinExistence type="predicted"/>